<gene>
    <name evidence="3 4" type="primary">rpsP</name>
    <name evidence="4" type="ORF">HER12_01120</name>
</gene>
<dbReference type="GO" id="GO:0003735">
    <property type="term" value="F:structural constituent of ribosome"/>
    <property type="evidence" value="ECO:0007669"/>
    <property type="project" value="InterPro"/>
</dbReference>
<sequence length="117" mass="13199">MVKLRLIPTGKSVQPSFRVVAIDARAKLNGRYIDILGFYDPIKKVTKINEELTLKFLLTGAQPTETVRSLLSKQGIMEKFHNMKIEQKKAVVKEVKVKKVSPSSSKVAKKSETNEQK</sequence>
<evidence type="ECO:0000256" key="3">
    <source>
        <dbReference type="HAMAP-Rule" id="MF_00385"/>
    </source>
</evidence>
<evidence type="ECO:0000256" key="2">
    <source>
        <dbReference type="ARBA" id="ARBA00023274"/>
    </source>
</evidence>
<dbReference type="GO" id="GO:0015935">
    <property type="term" value="C:small ribosomal subunit"/>
    <property type="evidence" value="ECO:0007669"/>
    <property type="project" value="TreeGrafter"/>
</dbReference>
<dbReference type="SUPFAM" id="SSF54565">
    <property type="entry name" value="Ribosomal protein S16"/>
    <property type="match status" value="1"/>
</dbReference>
<dbReference type="Proteomes" id="UP000584587">
    <property type="component" value="Unassembled WGS sequence"/>
</dbReference>
<comment type="caution">
    <text evidence="4">The sequence shown here is derived from an EMBL/GenBank/DDBJ whole genome shotgun (WGS) entry which is preliminary data.</text>
</comment>
<dbReference type="InterPro" id="IPR000307">
    <property type="entry name" value="Ribosomal_bS16"/>
</dbReference>
<name>A0A846UCW7_9MOLU</name>
<dbReference type="AlphaFoldDB" id="A0A846UCW7"/>
<evidence type="ECO:0000313" key="5">
    <source>
        <dbReference type="Proteomes" id="UP000584587"/>
    </source>
</evidence>
<dbReference type="PANTHER" id="PTHR12919">
    <property type="entry name" value="30S RIBOSOMAL PROTEIN S16"/>
    <property type="match status" value="1"/>
</dbReference>
<dbReference type="NCBIfam" id="TIGR00002">
    <property type="entry name" value="S16"/>
    <property type="match status" value="1"/>
</dbReference>
<dbReference type="GO" id="GO:0005737">
    <property type="term" value="C:cytoplasm"/>
    <property type="evidence" value="ECO:0007669"/>
    <property type="project" value="UniProtKB-ARBA"/>
</dbReference>
<keyword evidence="1 3" id="KW-0689">Ribosomal protein</keyword>
<accession>A0A846UCW7</accession>
<dbReference type="Gene3D" id="3.30.1320.10">
    <property type="match status" value="1"/>
</dbReference>
<reference evidence="4 5" key="1">
    <citation type="submission" date="2020-04" db="EMBL/GenBank/DDBJ databases">
        <title>Complete genome sequence of Spiroplasma platyhelix ATCC 51748, an insect isolate.</title>
        <authorList>
            <person name="Green E.A."/>
            <person name="Klassen J.L."/>
        </authorList>
    </citation>
    <scope>NUCLEOTIDE SEQUENCE [LARGE SCALE GENOMIC DNA]</scope>
    <source>
        <strain evidence="4 5">PALS-1</strain>
    </source>
</reference>
<dbReference type="PANTHER" id="PTHR12919:SF20">
    <property type="entry name" value="SMALL RIBOSOMAL SUBUNIT PROTEIN BS16M"/>
    <property type="match status" value="1"/>
</dbReference>
<keyword evidence="5" id="KW-1185">Reference proteome</keyword>
<dbReference type="HAMAP" id="MF_00385">
    <property type="entry name" value="Ribosomal_bS16"/>
    <property type="match status" value="1"/>
</dbReference>
<keyword evidence="2 3" id="KW-0687">Ribonucleoprotein</keyword>
<organism evidence="4 5">
    <name type="scientific">Spiroplasma platyhelix PALS-1</name>
    <dbReference type="NCBI Taxonomy" id="1276218"/>
    <lineage>
        <taxon>Bacteria</taxon>
        <taxon>Bacillati</taxon>
        <taxon>Mycoplasmatota</taxon>
        <taxon>Mollicutes</taxon>
        <taxon>Entomoplasmatales</taxon>
        <taxon>Spiroplasmataceae</taxon>
        <taxon>Spiroplasma</taxon>
    </lineage>
</organism>
<evidence type="ECO:0000256" key="1">
    <source>
        <dbReference type="ARBA" id="ARBA00022980"/>
    </source>
</evidence>
<dbReference type="GO" id="GO:0006412">
    <property type="term" value="P:translation"/>
    <property type="evidence" value="ECO:0007669"/>
    <property type="project" value="UniProtKB-UniRule"/>
</dbReference>
<dbReference type="Pfam" id="PF00886">
    <property type="entry name" value="Ribosomal_S16"/>
    <property type="match status" value="1"/>
</dbReference>
<dbReference type="InterPro" id="IPR023803">
    <property type="entry name" value="Ribosomal_bS16_dom_sf"/>
</dbReference>
<evidence type="ECO:0000313" key="4">
    <source>
        <dbReference type="EMBL" id="NKE38358.1"/>
    </source>
</evidence>
<dbReference type="EMBL" id="JAAVVK010000001">
    <property type="protein sequence ID" value="NKE38358.1"/>
    <property type="molecule type" value="Genomic_DNA"/>
</dbReference>
<dbReference type="RefSeq" id="WP_168104833.1">
    <property type="nucleotide sequence ID" value="NZ_CP051215.1"/>
</dbReference>
<comment type="similarity">
    <text evidence="3">Belongs to the bacterial ribosomal protein bS16 family.</text>
</comment>
<proteinExistence type="inferred from homology"/>
<protein>
    <recommendedName>
        <fullName evidence="3">Small ribosomal subunit protein bS16</fullName>
    </recommendedName>
</protein>